<dbReference type="InterPro" id="IPR051354">
    <property type="entry name" value="Transposase_27_IS1"/>
</dbReference>
<protein>
    <submittedName>
        <fullName evidence="5">IS1 family transposase</fullName>
    </submittedName>
</protein>
<comment type="similarity">
    <text evidence="2">Belongs to the transposase 27 family.</text>
</comment>
<comment type="caution">
    <text evidence="5">The sequence shown here is derived from an EMBL/GenBank/DDBJ whole genome shotgun (WGS) entry which is preliminary data.</text>
</comment>
<sequence>MDEIICPQCGSGQIKLNGDTYYGKQNHKCNICGRQFVINPKNKVITDEEKYKIKKLLLERISLRGICRVMNVSLPWLLDFTVNLYGQTLDDIGIKTEQINEMDGVIFRTLETEADEMWSFVKSKEDKQRIWIAIDIKTKQVIAFHVGDRSENSAKELWKKIPEIYKKNSVFYTDDWNAYKGVIPKNQHVVADKGSGYTNIIERFNCTLRQRVSRLVRSALSFSKTIENHIGAINYFIYHYNITLHVWHYPQIQ</sequence>
<evidence type="ECO:0000256" key="1">
    <source>
        <dbReference type="ARBA" id="ARBA00004091"/>
    </source>
</evidence>
<dbReference type="InterPro" id="IPR012337">
    <property type="entry name" value="RNaseH-like_sf"/>
</dbReference>
<dbReference type="Proteomes" id="UP000738826">
    <property type="component" value="Unassembled WGS sequence"/>
</dbReference>
<keyword evidence="3" id="KW-0815">Transposition</keyword>
<evidence type="ECO:0000256" key="4">
    <source>
        <dbReference type="ARBA" id="ARBA00023172"/>
    </source>
</evidence>
<name>A0A8J7YSY6_9ARCH</name>
<dbReference type="SUPFAM" id="SSF53098">
    <property type="entry name" value="Ribonuclease H-like"/>
    <property type="match status" value="1"/>
</dbReference>
<reference evidence="5" key="1">
    <citation type="submission" date="2019-11" db="EMBL/GenBank/DDBJ databases">
        <title>Lipid analysis of CO2-rich subsurface aquifers suggests an autotrophy-based deep biosphere with lysolipids enriched in CPR bacteria.</title>
        <authorList>
            <person name="Probst A.J."/>
            <person name="Elling F.J."/>
            <person name="Castelle C.J."/>
            <person name="Zhu Q."/>
            <person name="Elvert M."/>
            <person name="Birarda G."/>
            <person name="Holman H.-Y."/>
            <person name="Lane K.R."/>
            <person name="Ladd B."/>
            <person name="Ryan M.C."/>
            <person name="Woyke T."/>
            <person name="Hinrichs K.-U."/>
            <person name="Banfield J.F."/>
        </authorList>
    </citation>
    <scope>NUCLEOTIDE SEQUENCE</scope>
    <source>
        <strain evidence="5">CG_2015-01_33_1645</strain>
        <strain evidence="6">CG_2015-04_33_537</strain>
    </source>
</reference>
<evidence type="ECO:0000313" key="6">
    <source>
        <dbReference type="EMBL" id="NCS92039.1"/>
    </source>
</evidence>
<dbReference type="AlphaFoldDB" id="A0A8J7YSY6"/>
<dbReference type="EMBL" id="JAACQH010000160">
    <property type="protein sequence ID" value="NCS92039.1"/>
    <property type="molecule type" value="Genomic_DNA"/>
</dbReference>
<evidence type="ECO:0000313" key="7">
    <source>
        <dbReference type="Proteomes" id="UP000768163"/>
    </source>
</evidence>
<evidence type="ECO:0000256" key="2">
    <source>
        <dbReference type="ARBA" id="ARBA00008841"/>
    </source>
</evidence>
<dbReference type="InterPro" id="IPR005063">
    <property type="entry name" value="Transposase_27"/>
</dbReference>
<dbReference type="NCBIfam" id="NF033558">
    <property type="entry name" value="transpos_IS1"/>
    <property type="match status" value="1"/>
</dbReference>
<dbReference type="GO" id="GO:0004803">
    <property type="term" value="F:transposase activity"/>
    <property type="evidence" value="ECO:0007669"/>
    <property type="project" value="InterPro"/>
</dbReference>
<dbReference type="Pfam" id="PF03400">
    <property type="entry name" value="DDE_Tnp_IS1"/>
    <property type="match status" value="1"/>
</dbReference>
<organism evidence="5 7">
    <name type="scientific">Candidatus Altarchaeum hamiconexum</name>
    <dbReference type="NCBI Taxonomy" id="1803513"/>
    <lineage>
        <taxon>Archaea</taxon>
        <taxon>Candidatus Altarchaeota</taxon>
        <taxon>Candidatus Altiarchaeia</taxon>
        <taxon>Candidatus Altarchaeales</taxon>
        <taxon>Candidatus Altarchaeaceae</taxon>
        <taxon>Candidatus Altarchaeum</taxon>
    </lineage>
</organism>
<dbReference type="PANTHER" id="PTHR33293:SF1">
    <property type="entry name" value="INSERTION ELEMENT IS1 1 PROTEIN INSB-RELATED"/>
    <property type="match status" value="1"/>
</dbReference>
<keyword evidence="4" id="KW-0233">DNA recombination</keyword>
<evidence type="ECO:0000256" key="3">
    <source>
        <dbReference type="ARBA" id="ARBA00022578"/>
    </source>
</evidence>
<dbReference type="GO" id="GO:0006313">
    <property type="term" value="P:DNA transposition"/>
    <property type="evidence" value="ECO:0007669"/>
    <property type="project" value="InterPro"/>
</dbReference>
<dbReference type="EMBL" id="JAACVF010000167">
    <property type="protein sequence ID" value="NCN65569.1"/>
    <property type="molecule type" value="Genomic_DNA"/>
</dbReference>
<gene>
    <name evidence="6" type="ORF">GW779_06555</name>
    <name evidence="5" type="ORF">GW910_05890</name>
</gene>
<evidence type="ECO:0000313" key="5">
    <source>
        <dbReference type="EMBL" id="NCN65569.1"/>
    </source>
</evidence>
<accession>A0A8J7YSY6</accession>
<comment type="function">
    <text evidence="1">Absolutely required for transposition of IS1.</text>
</comment>
<proteinExistence type="inferred from homology"/>
<dbReference type="PANTHER" id="PTHR33293">
    <property type="entry name" value="INSERTION ELEMENT IS1 1 PROTEIN INSB-RELATED"/>
    <property type="match status" value="1"/>
</dbReference>
<dbReference type="Proteomes" id="UP000768163">
    <property type="component" value="Unassembled WGS sequence"/>
</dbReference>
<dbReference type="GO" id="GO:0003677">
    <property type="term" value="F:DNA binding"/>
    <property type="evidence" value="ECO:0007669"/>
    <property type="project" value="InterPro"/>
</dbReference>